<keyword evidence="2" id="KW-1185">Reference proteome</keyword>
<dbReference type="EMBL" id="SLXK01000075">
    <property type="protein sequence ID" value="TCP17770.1"/>
    <property type="molecule type" value="Genomic_DNA"/>
</dbReference>
<protein>
    <submittedName>
        <fullName evidence="1">Uncharacterized protein</fullName>
    </submittedName>
</protein>
<organism evidence="1 2">
    <name type="scientific">Scopulibacillus darangshiensis</name>
    <dbReference type="NCBI Taxonomy" id="442528"/>
    <lineage>
        <taxon>Bacteria</taxon>
        <taxon>Bacillati</taxon>
        <taxon>Bacillota</taxon>
        <taxon>Bacilli</taxon>
        <taxon>Bacillales</taxon>
        <taxon>Sporolactobacillaceae</taxon>
        <taxon>Scopulibacillus</taxon>
    </lineage>
</organism>
<proteinExistence type="predicted"/>
<dbReference type="AlphaFoldDB" id="A0A4R2N9W0"/>
<sequence length="37" mass="3933">MEGKSVLLPGENLLARRAHTVSVLETGALNDGLQQKS</sequence>
<accession>A0A4R2N9W0</accession>
<reference evidence="1 2" key="1">
    <citation type="submission" date="2019-03" db="EMBL/GenBank/DDBJ databases">
        <title>Genomic Encyclopedia of Type Strains, Phase IV (KMG-IV): sequencing the most valuable type-strain genomes for metagenomic binning, comparative biology and taxonomic classification.</title>
        <authorList>
            <person name="Goeker M."/>
        </authorList>
    </citation>
    <scope>NUCLEOTIDE SEQUENCE [LARGE SCALE GENOMIC DNA]</scope>
    <source>
        <strain evidence="1 2">DSM 19377</strain>
    </source>
</reference>
<dbReference type="Proteomes" id="UP000295416">
    <property type="component" value="Unassembled WGS sequence"/>
</dbReference>
<comment type="caution">
    <text evidence="1">The sequence shown here is derived from an EMBL/GenBank/DDBJ whole genome shotgun (WGS) entry which is preliminary data.</text>
</comment>
<evidence type="ECO:0000313" key="2">
    <source>
        <dbReference type="Proteomes" id="UP000295416"/>
    </source>
</evidence>
<gene>
    <name evidence="1" type="ORF">EV207_17511</name>
</gene>
<name>A0A4R2N9W0_9BACL</name>
<evidence type="ECO:0000313" key="1">
    <source>
        <dbReference type="EMBL" id="TCP17770.1"/>
    </source>
</evidence>